<dbReference type="AlphaFoldDB" id="A0A5M5VY79"/>
<protein>
    <recommendedName>
        <fullName evidence="6">NVEALA family protein</fullName>
    </recommendedName>
</protein>
<dbReference type="Pfam" id="PF14055">
    <property type="entry name" value="NVEALA"/>
    <property type="match status" value="1"/>
</dbReference>
<gene>
    <name evidence="3" type="ORF">F2Z25_23700</name>
    <name evidence="2" type="ORF">F2Z29_04190</name>
</gene>
<evidence type="ECO:0008006" key="6">
    <source>
        <dbReference type="Google" id="ProtNLM"/>
    </source>
</evidence>
<dbReference type="EMBL" id="VWAQ01000044">
    <property type="protein sequence ID" value="KAA5202479.1"/>
    <property type="molecule type" value="Genomic_DNA"/>
</dbReference>
<evidence type="ECO:0000313" key="4">
    <source>
        <dbReference type="Proteomes" id="UP000429838"/>
    </source>
</evidence>
<comment type="caution">
    <text evidence="3">The sequence shown here is derived from an EMBL/GenBank/DDBJ whole genome shotgun (WGS) entry which is preliminary data.</text>
</comment>
<feature type="transmembrane region" description="Helical" evidence="1">
    <location>
        <begin position="7"/>
        <end position="25"/>
    </location>
</feature>
<dbReference type="Proteomes" id="UP000436803">
    <property type="component" value="Unassembled WGS sequence"/>
</dbReference>
<keyword evidence="1" id="KW-0812">Transmembrane</keyword>
<dbReference type="RefSeq" id="WP_032587704.1">
    <property type="nucleotide sequence ID" value="NZ_CP012706.1"/>
</dbReference>
<accession>A0A5M5VY79</accession>
<keyword evidence="1" id="KW-0472">Membrane</keyword>
<dbReference type="Proteomes" id="UP000429838">
    <property type="component" value="Unassembled WGS sequence"/>
</dbReference>
<dbReference type="EMBL" id="VWAW01000003">
    <property type="protein sequence ID" value="KAA5176895.1"/>
    <property type="molecule type" value="Genomic_DNA"/>
</dbReference>
<evidence type="ECO:0000313" key="2">
    <source>
        <dbReference type="EMBL" id="KAA5176895.1"/>
    </source>
</evidence>
<reference evidence="4 5" key="1">
    <citation type="journal article" date="2019" name="Nat. Med.">
        <title>A library of human gut bacterial isolates paired with longitudinal multiomics data enables mechanistic microbiome research.</title>
        <authorList>
            <person name="Poyet M."/>
            <person name="Groussin M."/>
            <person name="Gibbons S.M."/>
            <person name="Avila-Pacheco J."/>
            <person name="Jiang X."/>
            <person name="Kearney S.M."/>
            <person name="Perrotta A.R."/>
            <person name="Berdy B."/>
            <person name="Zhao S."/>
            <person name="Lieberman T.D."/>
            <person name="Swanson P.K."/>
            <person name="Smith M."/>
            <person name="Roesemann S."/>
            <person name="Alexander J.E."/>
            <person name="Rich S.A."/>
            <person name="Livny J."/>
            <person name="Vlamakis H."/>
            <person name="Clish C."/>
            <person name="Bullock K."/>
            <person name="Deik A."/>
            <person name="Scott J."/>
            <person name="Pierce K.A."/>
            <person name="Xavier R.J."/>
            <person name="Alm E.J."/>
        </authorList>
    </citation>
    <scope>NUCLEOTIDE SEQUENCE [LARGE SCALE GENOMIC DNA]</scope>
    <source>
        <strain evidence="3 4">BIOML-A1</strain>
        <strain evidence="2 5">BIOML-A7</strain>
    </source>
</reference>
<proteinExistence type="predicted"/>
<sequence length="124" mass="13907">MKTKVRVMIAFIAVVMVSFTGYNVYKAQVSKHLSNIALANIEALAGSGEGNFITNWWDSKVYDCQSVSTWEYKCMRYGDIPRDPESWEVSTGNFSDDEIVCGYFKDFGTDCVGGNTVAHCWDCN</sequence>
<name>A0A5M5VY79_BACFG</name>
<organism evidence="3 4">
    <name type="scientific">Bacteroides fragilis</name>
    <dbReference type="NCBI Taxonomy" id="817"/>
    <lineage>
        <taxon>Bacteria</taxon>
        <taxon>Pseudomonadati</taxon>
        <taxon>Bacteroidota</taxon>
        <taxon>Bacteroidia</taxon>
        <taxon>Bacteroidales</taxon>
        <taxon>Bacteroidaceae</taxon>
        <taxon>Bacteroides</taxon>
    </lineage>
</organism>
<evidence type="ECO:0000256" key="1">
    <source>
        <dbReference type="SAM" id="Phobius"/>
    </source>
</evidence>
<evidence type="ECO:0000313" key="3">
    <source>
        <dbReference type="EMBL" id="KAA5202479.1"/>
    </source>
</evidence>
<dbReference type="InterPro" id="IPR025905">
    <property type="entry name" value="NVEALA"/>
</dbReference>
<evidence type="ECO:0000313" key="5">
    <source>
        <dbReference type="Proteomes" id="UP000436803"/>
    </source>
</evidence>
<keyword evidence="1" id="KW-1133">Transmembrane helix</keyword>